<dbReference type="GO" id="GO:0000455">
    <property type="term" value="P:enzyme-directed rRNA pseudouridine synthesis"/>
    <property type="evidence" value="ECO:0007669"/>
    <property type="project" value="TreeGrafter"/>
</dbReference>
<comment type="caution">
    <text evidence="3">The sequence shown here is derived from an EMBL/GenBank/DDBJ whole genome shotgun (WGS) entry which is preliminary data.</text>
</comment>
<dbReference type="PROSITE" id="PS01129">
    <property type="entry name" value="PSI_RLU"/>
    <property type="match status" value="1"/>
</dbReference>
<dbReference type="Gene3D" id="3.30.2350.10">
    <property type="entry name" value="Pseudouridine synthase"/>
    <property type="match status" value="1"/>
</dbReference>
<name>A0A1F5WS84_9BACT</name>
<dbReference type="PANTHER" id="PTHR21600:SF87">
    <property type="entry name" value="RNA PSEUDOURIDYLATE SYNTHASE DOMAIN-CONTAINING PROTEIN 1"/>
    <property type="match status" value="1"/>
</dbReference>
<dbReference type="GO" id="GO:0140098">
    <property type="term" value="F:catalytic activity, acting on RNA"/>
    <property type="evidence" value="ECO:0007669"/>
    <property type="project" value="UniProtKB-ARBA"/>
</dbReference>
<dbReference type="GO" id="GO:0009982">
    <property type="term" value="F:pseudouridine synthase activity"/>
    <property type="evidence" value="ECO:0007669"/>
    <property type="project" value="InterPro"/>
</dbReference>
<dbReference type="CDD" id="cd02869">
    <property type="entry name" value="PseudoU_synth_RluA_like"/>
    <property type="match status" value="1"/>
</dbReference>
<dbReference type="InterPro" id="IPR050188">
    <property type="entry name" value="RluA_PseudoU_synthase"/>
</dbReference>
<dbReference type="PANTHER" id="PTHR21600">
    <property type="entry name" value="MITOCHONDRIAL RNA PSEUDOURIDINE SYNTHASE"/>
    <property type="match status" value="1"/>
</dbReference>
<organism evidence="3 4">
    <name type="scientific">Candidatus Giovannonibacteria bacterium RIFCSPHIGHO2_02_43_13</name>
    <dbReference type="NCBI Taxonomy" id="1798330"/>
    <lineage>
        <taxon>Bacteria</taxon>
        <taxon>Candidatus Giovannoniibacteriota</taxon>
    </lineage>
</organism>
<dbReference type="AlphaFoldDB" id="A0A1F5WS84"/>
<dbReference type="Pfam" id="PF00849">
    <property type="entry name" value="PseudoU_synth_2"/>
    <property type="match status" value="1"/>
</dbReference>
<protein>
    <recommendedName>
        <fullName evidence="2">Pseudouridine synthase RsuA/RluA-like domain-containing protein</fullName>
    </recommendedName>
</protein>
<gene>
    <name evidence="3" type="ORF">A2W54_00565</name>
</gene>
<proteinExistence type="inferred from homology"/>
<dbReference type="InterPro" id="IPR020103">
    <property type="entry name" value="PsdUridine_synth_cat_dom_sf"/>
</dbReference>
<dbReference type="EMBL" id="MFHI01000026">
    <property type="protein sequence ID" value="OGF78494.1"/>
    <property type="molecule type" value="Genomic_DNA"/>
</dbReference>
<comment type="similarity">
    <text evidence="1">Belongs to the pseudouridine synthase RluA family.</text>
</comment>
<evidence type="ECO:0000313" key="3">
    <source>
        <dbReference type="EMBL" id="OGF78494.1"/>
    </source>
</evidence>
<dbReference type="GO" id="GO:0003723">
    <property type="term" value="F:RNA binding"/>
    <property type="evidence" value="ECO:0007669"/>
    <property type="project" value="InterPro"/>
</dbReference>
<sequence>MEEQQLEIIYEDENLATVNKPYGVNFDWALNERSDLLPVHRLDKDTSGIILFAKNTVTAEYLKKLFREREIKKTYLTLVVGAVKDCEGKIELAIGRSKKTPLKRVAIGEQRGKIRHAVTGFKVLKKFASGHPTSAWMSDVQASFTLVEAYPKTGRTHQIRSHFAAIGHPVVCDKLYAGKKFVCPGKLTRQFLHAAALEFTLPSGGRLKLEADLPKDLEDAIFFLCQH</sequence>
<evidence type="ECO:0000313" key="4">
    <source>
        <dbReference type="Proteomes" id="UP000178425"/>
    </source>
</evidence>
<accession>A0A1F5WS84</accession>
<reference evidence="3 4" key="1">
    <citation type="journal article" date="2016" name="Nat. Commun.">
        <title>Thousands of microbial genomes shed light on interconnected biogeochemical processes in an aquifer system.</title>
        <authorList>
            <person name="Anantharaman K."/>
            <person name="Brown C.T."/>
            <person name="Hug L.A."/>
            <person name="Sharon I."/>
            <person name="Castelle C.J."/>
            <person name="Probst A.J."/>
            <person name="Thomas B.C."/>
            <person name="Singh A."/>
            <person name="Wilkins M.J."/>
            <person name="Karaoz U."/>
            <person name="Brodie E.L."/>
            <person name="Williams K.H."/>
            <person name="Hubbard S.S."/>
            <person name="Banfield J.F."/>
        </authorList>
    </citation>
    <scope>NUCLEOTIDE SEQUENCE [LARGE SCALE GENOMIC DNA]</scope>
</reference>
<dbReference type="SUPFAM" id="SSF55120">
    <property type="entry name" value="Pseudouridine synthase"/>
    <property type="match status" value="1"/>
</dbReference>
<evidence type="ECO:0000259" key="2">
    <source>
        <dbReference type="Pfam" id="PF00849"/>
    </source>
</evidence>
<feature type="domain" description="Pseudouridine synthase RsuA/RluA-like" evidence="2">
    <location>
        <begin position="28"/>
        <end position="165"/>
    </location>
</feature>
<dbReference type="InterPro" id="IPR006224">
    <property type="entry name" value="PsdUridine_synth_RluA-like_CS"/>
</dbReference>
<dbReference type="Proteomes" id="UP000178425">
    <property type="component" value="Unassembled WGS sequence"/>
</dbReference>
<evidence type="ECO:0000256" key="1">
    <source>
        <dbReference type="ARBA" id="ARBA00010876"/>
    </source>
</evidence>
<dbReference type="InterPro" id="IPR006145">
    <property type="entry name" value="PsdUridine_synth_RsuA/RluA"/>
</dbReference>